<dbReference type="KEGG" id="aalt:CC77DRAFT_743863"/>
<reference evidence="2 3" key="1">
    <citation type="submission" date="2016-05" db="EMBL/GenBank/DDBJ databases">
        <title>Comparative analysis of secretome profiles of manganese(II)-oxidizing ascomycete fungi.</title>
        <authorList>
            <consortium name="DOE Joint Genome Institute"/>
            <person name="Zeiner C.A."/>
            <person name="Purvine S.O."/>
            <person name="Zink E.M."/>
            <person name="Wu S."/>
            <person name="Pasa-Tolic L."/>
            <person name="Chaput D.L."/>
            <person name="Haridas S."/>
            <person name="Grigoriev I.V."/>
            <person name="Santelli C.M."/>
            <person name="Hansel C.M."/>
        </authorList>
    </citation>
    <scope>NUCLEOTIDE SEQUENCE [LARGE SCALE GENOMIC DNA]</scope>
    <source>
        <strain evidence="2 3">SRC1lrK2f</strain>
    </source>
</reference>
<dbReference type="EMBL" id="KV441474">
    <property type="protein sequence ID" value="OAG22681.1"/>
    <property type="molecule type" value="Genomic_DNA"/>
</dbReference>
<evidence type="ECO:0000313" key="2">
    <source>
        <dbReference type="EMBL" id="OAG22681.1"/>
    </source>
</evidence>
<keyword evidence="1" id="KW-0812">Transmembrane</keyword>
<evidence type="ECO:0000313" key="3">
    <source>
        <dbReference type="Proteomes" id="UP000077248"/>
    </source>
</evidence>
<dbReference type="GeneID" id="29118620"/>
<name>A0A177DU40_ALTAL</name>
<keyword evidence="1" id="KW-1133">Transmembrane helix</keyword>
<dbReference type="Proteomes" id="UP000077248">
    <property type="component" value="Unassembled WGS sequence"/>
</dbReference>
<evidence type="ECO:0000256" key="1">
    <source>
        <dbReference type="SAM" id="Phobius"/>
    </source>
</evidence>
<dbReference type="RefSeq" id="XP_018388102.1">
    <property type="nucleotide sequence ID" value="XM_018533026.1"/>
</dbReference>
<protein>
    <submittedName>
        <fullName evidence="2">Uncharacterized protein</fullName>
    </submittedName>
</protein>
<keyword evidence="3" id="KW-1185">Reference proteome</keyword>
<feature type="transmembrane region" description="Helical" evidence="1">
    <location>
        <begin position="35"/>
        <end position="54"/>
    </location>
</feature>
<keyword evidence="1" id="KW-0472">Membrane</keyword>
<sequence length="56" mass="6096">MSGIHNGSFAIATDNVIWVSTCAQAILHRLLPYHLALYLILSSTGIIYAFPMLCSS</sequence>
<organism evidence="2 3">
    <name type="scientific">Alternaria alternata</name>
    <name type="common">Alternaria rot fungus</name>
    <name type="synonym">Torula alternata</name>
    <dbReference type="NCBI Taxonomy" id="5599"/>
    <lineage>
        <taxon>Eukaryota</taxon>
        <taxon>Fungi</taxon>
        <taxon>Dikarya</taxon>
        <taxon>Ascomycota</taxon>
        <taxon>Pezizomycotina</taxon>
        <taxon>Dothideomycetes</taxon>
        <taxon>Pleosporomycetidae</taxon>
        <taxon>Pleosporales</taxon>
        <taxon>Pleosporineae</taxon>
        <taxon>Pleosporaceae</taxon>
        <taxon>Alternaria</taxon>
        <taxon>Alternaria sect. Alternaria</taxon>
        <taxon>Alternaria alternata complex</taxon>
    </lineage>
</organism>
<accession>A0A177DU40</accession>
<dbReference type="AlphaFoldDB" id="A0A177DU40"/>
<proteinExistence type="predicted"/>
<dbReference type="VEuPathDB" id="FungiDB:CC77DRAFT_743863"/>
<gene>
    <name evidence="2" type="ORF">CC77DRAFT_743863</name>
</gene>